<sequence>MKMTKRDRYYYFLLMVFLLLLYIPLFFLCWVFPNQMTAYYAKQKPQGWSFPWH</sequence>
<gene>
    <name evidence="2" type="primary">ATPase8</name>
</gene>
<name>Q17UA6_9TELE</name>
<protein>
    <submittedName>
        <fullName evidence="2">ATPase subunit 8</fullName>
    </submittedName>
</protein>
<keyword evidence="1" id="KW-1133">Transmembrane helix</keyword>
<accession>Q17UA6</accession>
<organism evidence="2">
    <name type="scientific">Bathygadus antrodes</name>
    <dbReference type="NCBI Taxonomy" id="332421"/>
    <lineage>
        <taxon>Eukaryota</taxon>
        <taxon>Metazoa</taxon>
        <taxon>Chordata</taxon>
        <taxon>Craniata</taxon>
        <taxon>Vertebrata</taxon>
        <taxon>Euteleostomi</taxon>
        <taxon>Actinopterygii</taxon>
        <taxon>Neopterygii</taxon>
        <taxon>Teleostei</taxon>
        <taxon>Neoteleostei</taxon>
        <taxon>Acanthomorphata</taxon>
        <taxon>Zeiogadaria</taxon>
        <taxon>Gadariae</taxon>
        <taxon>Gadiformes</taxon>
        <taxon>Macrouroidei</taxon>
        <taxon>Macrouridae</taxon>
        <taxon>Bathygadinae</taxon>
        <taxon>Bathygadus</taxon>
    </lineage>
</organism>
<proteinExistence type="predicted"/>
<evidence type="ECO:0000313" key="2">
    <source>
        <dbReference type="EMBL" id="BAE96362.1"/>
    </source>
</evidence>
<keyword evidence="1" id="KW-0812">Transmembrane</keyword>
<evidence type="ECO:0000256" key="1">
    <source>
        <dbReference type="SAM" id="Phobius"/>
    </source>
</evidence>
<keyword evidence="1" id="KW-0472">Membrane</keyword>
<geneLocation type="mitochondrion" evidence="2"/>
<reference evidence="2" key="1">
    <citation type="journal article" date="2006" name="Mol. Phylogenet. Evol.">
        <title>Round and pointed-head grenadier fishes (Actinopterygii: Gadiformes) represent a single sister group: evidence from the complete mitochondrial genome sequences.</title>
        <authorList>
            <person name="Satoh T.P."/>
            <person name="Miya M."/>
            <person name="Endo H."/>
            <person name="Nishida M."/>
        </authorList>
    </citation>
    <scope>NUCLEOTIDE SEQUENCE</scope>
</reference>
<dbReference type="EMBL" id="AP008988">
    <property type="protein sequence ID" value="BAE96362.1"/>
    <property type="molecule type" value="Genomic_DNA"/>
</dbReference>
<dbReference type="AlphaFoldDB" id="Q17UA6"/>
<keyword evidence="2" id="KW-0496">Mitochondrion</keyword>
<feature type="transmembrane region" description="Helical" evidence="1">
    <location>
        <begin position="12"/>
        <end position="33"/>
    </location>
</feature>